<dbReference type="InterPro" id="IPR049349">
    <property type="entry name" value="DUF2264_N"/>
</dbReference>
<dbReference type="Proteomes" id="UP000478417">
    <property type="component" value="Unassembled WGS sequence"/>
</dbReference>
<dbReference type="AlphaFoldDB" id="A0A6B2M385"/>
<comment type="caution">
    <text evidence="2">The sequence shown here is derived from an EMBL/GenBank/DDBJ whole genome shotgun (WGS) entry which is preliminary data.</text>
</comment>
<keyword evidence="3" id="KW-1185">Reference proteome</keyword>
<organism evidence="2 3">
    <name type="scientific">Oceanipulchritudo coccoides</name>
    <dbReference type="NCBI Taxonomy" id="2706888"/>
    <lineage>
        <taxon>Bacteria</taxon>
        <taxon>Pseudomonadati</taxon>
        <taxon>Verrucomicrobiota</taxon>
        <taxon>Opitutia</taxon>
        <taxon>Puniceicoccales</taxon>
        <taxon>Oceanipulchritudinaceae</taxon>
        <taxon>Oceanipulchritudo</taxon>
    </lineage>
</organism>
<dbReference type="RefSeq" id="WP_163964010.1">
    <property type="nucleotide sequence ID" value="NZ_JAAGNX010000002.1"/>
</dbReference>
<proteinExistence type="predicted"/>
<name>A0A6B2M385_9BACT</name>
<feature type="domain" description="DUF2264" evidence="1">
    <location>
        <begin position="10"/>
        <end position="357"/>
    </location>
</feature>
<gene>
    <name evidence="2" type="ORF">G0Q06_07385</name>
</gene>
<dbReference type="PANTHER" id="PTHR35339">
    <property type="entry name" value="LINALOOL DEHYDRATASE_ISOMERASE DOMAIN-CONTAINING PROTEIN"/>
    <property type="match status" value="1"/>
</dbReference>
<dbReference type="PIRSF" id="PIRSF014753">
    <property type="entry name" value="UCP014753"/>
    <property type="match status" value="1"/>
</dbReference>
<dbReference type="Pfam" id="PF10022">
    <property type="entry name" value="DUF2264"/>
    <property type="match status" value="1"/>
</dbReference>
<sequence length="633" mass="71656">MKLPADYVFWQESAEQLVDALMALADPEGSEIPLSGKASDHDANADRLEAFTRPCLLSAFWLQSLQHGNDSGKRERVASWLRQALLRGTDPESPCYWGPNTNYHQNGVEIGLLASALLLAREYLWNPFSDEEKYQVSRYIATNRATGHVWNNHFYFGLLALEFLREIGMDRPADAASIESWFSEMEGMYRSQGWFMDGVNQSYDHYNAYAFHFYGLLWSHLFGHTNPERKARWCGWAGEFLDEYQHVFAASGEHPAFGRSITYRFNACAPFPLAALLGVSPLSAGRARRLCNRNLRFFLEKPIYQEQGAIGIGWTDVFPELSEGYSCAGSVYWASKAFSALLLPPDHPFWVDAEEPLASEEGEYVRVQKDAGLVFRSIDGEVEILNAGTEISPMNMTKFGPWKWGKLAYRTGMGFQIGHQGEYYNKFAGWYSRDGGLTMEGGSDTRIHGRHYTQPFELDKDHLSCTYALGDKLEQLLTIVETSIWWNKGWLLEIHWTDAYQPVLFTLGGYALPSREAQSFKRKSDGCIHSVATNSRYSALQPLLGFEGVLWDERTDDDERRSHVQAPYHVTPLAQTGKASGERVLAALVYGGNKEEEAKPWECLSIQRGKWILEHPSLGNWTITHSALPSLNL</sequence>
<accession>A0A6B2M385</accession>
<evidence type="ECO:0000313" key="2">
    <source>
        <dbReference type="EMBL" id="NDV62265.1"/>
    </source>
</evidence>
<dbReference type="PANTHER" id="PTHR35339:SF4">
    <property type="entry name" value="LINALOOL DEHYDRATASE_ISOMERASE DOMAIN-CONTAINING PROTEIN"/>
    <property type="match status" value="1"/>
</dbReference>
<dbReference type="InterPro" id="IPR016624">
    <property type="entry name" value="UCP014753"/>
</dbReference>
<dbReference type="EMBL" id="JAAGNX010000002">
    <property type="protein sequence ID" value="NDV62265.1"/>
    <property type="molecule type" value="Genomic_DNA"/>
</dbReference>
<protein>
    <submittedName>
        <fullName evidence="2">DUF2264 domain-containing protein</fullName>
    </submittedName>
</protein>
<reference evidence="2 3" key="1">
    <citation type="submission" date="2020-02" db="EMBL/GenBank/DDBJ databases">
        <title>Albibacoteraceae fam. nov., the first described family within the subdivision 4 Verrucomicrobia.</title>
        <authorList>
            <person name="Xi F."/>
        </authorList>
    </citation>
    <scope>NUCLEOTIDE SEQUENCE [LARGE SCALE GENOMIC DNA]</scope>
    <source>
        <strain evidence="2 3">CK1056</strain>
    </source>
</reference>
<evidence type="ECO:0000313" key="3">
    <source>
        <dbReference type="Proteomes" id="UP000478417"/>
    </source>
</evidence>
<evidence type="ECO:0000259" key="1">
    <source>
        <dbReference type="Pfam" id="PF10022"/>
    </source>
</evidence>